<evidence type="ECO:0000313" key="3">
    <source>
        <dbReference type="EMBL" id="KAJ8795151.1"/>
    </source>
</evidence>
<evidence type="ECO:0000256" key="2">
    <source>
        <dbReference type="SAM" id="Phobius"/>
    </source>
</evidence>
<dbReference type="AlphaFoldDB" id="A0AB34HTZ4"/>
<feature type="transmembrane region" description="Helical" evidence="2">
    <location>
        <begin position="56"/>
        <end position="77"/>
    </location>
</feature>
<accession>A0AB34HTZ4</accession>
<organism evidence="3 4">
    <name type="scientific">Eschrichtius robustus</name>
    <name type="common">California gray whale</name>
    <name type="synonym">Eschrichtius gibbosus</name>
    <dbReference type="NCBI Taxonomy" id="9764"/>
    <lineage>
        <taxon>Eukaryota</taxon>
        <taxon>Metazoa</taxon>
        <taxon>Chordata</taxon>
        <taxon>Craniata</taxon>
        <taxon>Vertebrata</taxon>
        <taxon>Euteleostomi</taxon>
        <taxon>Mammalia</taxon>
        <taxon>Eutheria</taxon>
        <taxon>Laurasiatheria</taxon>
        <taxon>Artiodactyla</taxon>
        <taxon>Whippomorpha</taxon>
        <taxon>Cetacea</taxon>
        <taxon>Mysticeti</taxon>
        <taxon>Eschrichtiidae</taxon>
        <taxon>Eschrichtius</taxon>
    </lineage>
</organism>
<name>A0AB34HTZ4_ESCRO</name>
<keyword evidence="2" id="KW-1133">Transmembrane helix</keyword>
<keyword evidence="2" id="KW-0812">Transmembrane</keyword>
<keyword evidence="2" id="KW-0472">Membrane</keyword>
<gene>
    <name evidence="3" type="ORF">J1605_018497</name>
</gene>
<protein>
    <submittedName>
        <fullName evidence="3">Uncharacterized protein</fullName>
    </submittedName>
</protein>
<evidence type="ECO:0000256" key="1">
    <source>
        <dbReference type="SAM" id="MobiDB-lite"/>
    </source>
</evidence>
<feature type="compositionally biased region" description="Basic and acidic residues" evidence="1">
    <location>
        <begin position="154"/>
        <end position="167"/>
    </location>
</feature>
<reference evidence="3 4" key="1">
    <citation type="submission" date="2022-11" db="EMBL/GenBank/DDBJ databases">
        <title>Whole genome sequence of Eschrichtius robustus ER-17-0199.</title>
        <authorList>
            <person name="Bruniche-Olsen A."/>
            <person name="Black A.N."/>
            <person name="Fields C.J."/>
            <person name="Walden K."/>
            <person name="Dewoody J.A."/>
        </authorList>
    </citation>
    <scope>NUCLEOTIDE SEQUENCE [LARGE SCALE GENOMIC DNA]</scope>
    <source>
        <strain evidence="3">ER-17-0199</strain>
        <tissue evidence="3">Blubber</tissue>
    </source>
</reference>
<dbReference type="EMBL" id="JAIQCJ010000605">
    <property type="protein sequence ID" value="KAJ8795151.1"/>
    <property type="molecule type" value="Genomic_DNA"/>
</dbReference>
<comment type="caution">
    <text evidence="3">The sequence shown here is derived from an EMBL/GenBank/DDBJ whole genome shotgun (WGS) entry which is preliminary data.</text>
</comment>
<feature type="region of interest" description="Disordered" evidence="1">
    <location>
        <begin position="140"/>
        <end position="167"/>
    </location>
</feature>
<feature type="transmembrane region" description="Helical" evidence="2">
    <location>
        <begin position="89"/>
        <end position="108"/>
    </location>
</feature>
<proteinExistence type="predicted"/>
<dbReference type="Proteomes" id="UP001159641">
    <property type="component" value="Unassembled WGS sequence"/>
</dbReference>
<sequence>MNSCSSSSAWWLDCCSEQWGLCAYLKGLEEGPPEAEAHPQRAGPTPSSTVPAQETCLLSFSPLSYLCSLLLVLSPFPVSPRVKPTDTPFLDFILLYFVPFSLLLNQFCSNRDKGMRNIGKTDLRPTCIFLRLPSLDRLEQRNTDTEQSLAAARADLKPGEQHGARPV</sequence>
<keyword evidence="4" id="KW-1185">Reference proteome</keyword>
<evidence type="ECO:0000313" key="4">
    <source>
        <dbReference type="Proteomes" id="UP001159641"/>
    </source>
</evidence>